<gene>
    <name evidence="2" type="ORF">U732_4232</name>
</gene>
<evidence type="ECO:0000313" key="3">
    <source>
        <dbReference type="Proteomes" id="UP000031366"/>
    </source>
</evidence>
<feature type="domain" description="CRISPR-associated protein CXXC-CXXC" evidence="1">
    <location>
        <begin position="263"/>
        <end position="324"/>
    </location>
</feature>
<dbReference type="STRING" id="29341.RSJ17_10270"/>
<dbReference type="OrthoDB" id="5540852at2"/>
<reference evidence="2 3" key="1">
    <citation type="journal article" date="2015" name="Infect. Genet. Evol.">
        <title>Genomic sequences of six botulinum neurotoxin-producing strains representing three clostridial species illustrate the mobility and diversity of botulinum neurotoxin genes.</title>
        <authorList>
            <person name="Smith T.J."/>
            <person name="Hill K.K."/>
            <person name="Xie G."/>
            <person name="Foley B.T."/>
            <person name="Williamson C.H."/>
            <person name="Foster J.T."/>
            <person name="Johnson S.L."/>
            <person name="Chertkov O."/>
            <person name="Teshima H."/>
            <person name="Gibbons H.S."/>
            <person name="Johnsky L.A."/>
            <person name="Karavis M.A."/>
            <person name="Smith L.A."/>
        </authorList>
    </citation>
    <scope>NUCLEOTIDE SEQUENCE [LARGE SCALE GENOMIC DNA]</scope>
    <source>
        <strain evidence="2 3">CDC 2741</strain>
    </source>
</reference>
<organism evidence="2 3">
    <name type="scientific">Clostridium argentinense CDC 2741</name>
    <dbReference type="NCBI Taxonomy" id="1418104"/>
    <lineage>
        <taxon>Bacteria</taxon>
        <taxon>Bacillati</taxon>
        <taxon>Bacillota</taxon>
        <taxon>Clostridia</taxon>
        <taxon>Eubacteriales</taxon>
        <taxon>Clostridiaceae</taxon>
        <taxon>Clostridium</taxon>
    </lineage>
</organism>
<dbReference type="RefSeq" id="WP_052267824.1">
    <property type="nucleotide sequence ID" value="NZ_AYSO01000007.1"/>
</dbReference>
<dbReference type="EMBL" id="AYSO01000007">
    <property type="protein sequence ID" value="KIE48482.1"/>
    <property type="molecule type" value="Genomic_DNA"/>
</dbReference>
<dbReference type="InterPro" id="IPR019121">
    <property type="entry name" value="CRISPR-assoc_CXXC-CXXC_dom"/>
</dbReference>
<sequence length="602" mass="71870">MKIKIYLGEWFYNLGLVGFHRIIKHNNIDELEYDYKLGEDYIEFDSNLLNNFHEYYFKYFLDRYDSAKDQWLKIQRYLSLIKKKPEKIKDYLKFIKEIVKKNNDKIKKIDESIFYKADEIYKSLAKIKKEDDVEELEIELLKYKEILFDRKINERITLNKYKSILSNSFFGQVSYLNVVNTAKTIEEQKRIMFNDYISPILDRKEIEKSVKNIYDHEEFSEFIEEFGKKEKSNKNIEKLCKDINKNFIKKKRGLNELENYIDENYYTCSMCCNEKSLGHNFSEGDFLPLGVSNDNTRNMFWNMNITYPICDICRLILICTPAGTVDIFKGYMDGNFGYEDKIYYGFVNMDIDVDELIKINENFKIRQDKESPFKELLLDMVDTEKKIGVWQLQNILYVEFNSDYTSKNCKMNYCHIPKYLAKFLQDKAMLIKGIKDEKLKAEILDNIIKNIDLKFVTDKKLRQILRNEYSSSFNCLRLTEINYYIRKYKGGITMKDKEDKRLKDLYDQGTNIAKNFIDNKEENKISGIIYRLLNATKSNNKKDFMDTILRLHVSRELEVSHLFLQVLNENELSFDEVSHAFISGLTWNGKPKNKIKEENKNE</sequence>
<dbReference type="AlphaFoldDB" id="A0A0C1R4X3"/>
<protein>
    <submittedName>
        <fullName evidence="2">CRISPR-associated family protein</fullName>
    </submittedName>
</protein>
<keyword evidence="3" id="KW-1185">Reference proteome</keyword>
<dbReference type="InterPro" id="IPR010180">
    <property type="entry name" value="CRISPR-assoc_prot_CXXC-CXXC"/>
</dbReference>
<accession>A0A0C1R4X3</accession>
<dbReference type="Pfam" id="PF09706">
    <property type="entry name" value="Cas_CXXC_CXXC"/>
    <property type="match status" value="1"/>
</dbReference>
<name>A0A0C1R4X3_9CLOT</name>
<comment type="caution">
    <text evidence="2">The sequence shown here is derived from an EMBL/GenBank/DDBJ whole genome shotgun (WGS) entry which is preliminary data.</text>
</comment>
<dbReference type="NCBIfam" id="TIGR01908">
    <property type="entry name" value="cas_CXXC_CXXC"/>
    <property type="match status" value="1"/>
</dbReference>
<dbReference type="Proteomes" id="UP000031366">
    <property type="component" value="Unassembled WGS sequence"/>
</dbReference>
<evidence type="ECO:0000313" key="2">
    <source>
        <dbReference type="EMBL" id="KIE48482.1"/>
    </source>
</evidence>
<proteinExistence type="predicted"/>
<evidence type="ECO:0000259" key="1">
    <source>
        <dbReference type="Pfam" id="PF09706"/>
    </source>
</evidence>